<evidence type="ECO:0000256" key="1">
    <source>
        <dbReference type="ARBA" id="ARBA00004127"/>
    </source>
</evidence>
<sequence>MIPGASDLVRAALSGLSRPGWKSGRTGGTPPAARESTSGEHRALAWSERLSAVNHLVSSLEYLSNGRDRARGGLNNWEVLRERDPRDHEALRRLYDAVGGERGTRALHALRVLAAGVLLSPVRGRRVRLVATALTAGSSRLLHPRHQYGSDGSDQLAFLVQTTCGLARAGQRDPRAVRSCLRSLAAQVSLAYLVSGVVKLSGPAWRNGGALPGVLRTRTYGDSTAYAWSTLLPSLTRLVELGVVALECGFCAVFAGRGRHAGALLAAGTVFHLVTARVMGLGRFFWAFVGTYPAVWWVARSDDGWRLPFGTGASGASVRRRAGPLGIALSVWLLLTLLCQLPYRAFDRLRALDRSGLLIPDWRFFAPEPARHDFRLAYRFAGRDGAWSAWMPEPAARARSAGHAVWFPRRREDKALFDVCSELLGAVEHGRDERLTETPVFRLLADRVRRRIAETEHIGAPDGFRFRIEQCPGYGFGGARTRYVSPVLDGGARGEVFEGFRERR</sequence>
<evidence type="ECO:0000256" key="2">
    <source>
        <dbReference type="ARBA" id="ARBA00022692"/>
    </source>
</evidence>
<accession>A0A852Z0M3</accession>
<evidence type="ECO:0000256" key="3">
    <source>
        <dbReference type="ARBA" id="ARBA00022989"/>
    </source>
</evidence>
<reference evidence="7 8" key="1">
    <citation type="submission" date="2020-07" db="EMBL/GenBank/DDBJ databases">
        <title>Genomic Encyclopedia of Type Strains, Phase III (KMG-III): the genomes of soil and plant-associated and newly described type strains.</title>
        <authorList>
            <person name="Whitman W."/>
        </authorList>
    </citation>
    <scope>NUCLEOTIDE SEQUENCE [LARGE SCALE GENOMIC DNA]</scope>
    <source>
        <strain evidence="7 8">CECT 8576</strain>
    </source>
</reference>
<dbReference type="GO" id="GO:0012505">
    <property type="term" value="C:endomembrane system"/>
    <property type="evidence" value="ECO:0007669"/>
    <property type="project" value="UniProtKB-SubCell"/>
</dbReference>
<dbReference type="Proteomes" id="UP000548304">
    <property type="component" value="Unassembled WGS sequence"/>
</dbReference>
<evidence type="ECO:0000259" key="6">
    <source>
        <dbReference type="SMART" id="SM00752"/>
    </source>
</evidence>
<proteinExistence type="predicted"/>
<organism evidence="7 8">
    <name type="scientific">Actinopolyspora biskrensis</name>
    <dbReference type="NCBI Taxonomy" id="1470178"/>
    <lineage>
        <taxon>Bacteria</taxon>
        <taxon>Bacillati</taxon>
        <taxon>Actinomycetota</taxon>
        <taxon>Actinomycetes</taxon>
        <taxon>Actinopolysporales</taxon>
        <taxon>Actinopolysporaceae</taxon>
        <taxon>Actinopolyspora</taxon>
    </lineage>
</organism>
<dbReference type="InterPro" id="IPR011020">
    <property type="entry name" value="HTTM-like"/>
</dbReference>
<keyword evidence="4" id="KW-0472">Membrane</keyword>
<feature type="domain" description="HTTM-like" evidence="6">
    <location>
        <begin position="64"/>
        <end position="297"/>
    </location>
</feature>
<dbReference type="EMBL" id="JACBYW010000009">
    <property type="protein sequence ID" value="NYH80814.1"/>
    <property type="molecule type" value="Genomic_DNA"/>
</dbReference>
<keyword evidence="8" id="KW-1185">Reference proteome</keyword>
<evidence type="ECO:0000256" key="4">
    <source>
        <dbReference type="ARBA" id="ARBA00023136"/>
    </source>
</evidence>
<evidence type="ECO:0000313" key="7">
    <source>
        <dbReference type="EMBL" id="NYH80814.1"/>
    </source>
</evidence>
<name>A0A852Z0M3_9ACTN</name>
<evidence type="ECO:0000313" key="8">
    <source>
        <dbReference type="Proteomes" id="UP000548304"/>
    </source>
</evidence>
<gene>
    <name evidence="7" type="ORF">FHR84_004182</name>
</gene>
<comment type="caution">
    <text evidence="7">The sequence shown here is derived from an EMBL/GenBank/DDBJ whole genome shotgun (WGS) entry which is preliminary data.</text>
</comment>
<keyword evidence="2" id="KW-0812">Transmembrane</keyword>
<dbReference type="RefSeq" id="WP_179537121.1">
    <property type="nucleotide sequence ID" value="NZ_JACBYW010000009.1"/>
</dbReference>
<protein>
    <recommendedName>
        <fullName evidence="6">HTTM-like domain-containing protein</fullName>
    </recommendedName>
</protein>
<dbReference type="SMART" id="SM00752">
    <property type="entry name" value="HTTM"/>
    <property type="match status" value="1"/>
</dbReference>
<feature type="region of interest" description="Disordered" evidence="5">
    <location>
        <begin position="19"/>
        <end position="40"/>
    </location>
</feature>
<dbReference type="AlphaFoldDB" id="A0A852Z0M3"/>
<evidence type="ECO:0000256" key="5">
    <source>
        <dbReference type="SAM" id="MobiDB-lite"/>
    </source>
</evidence>
<comment type="subcellular location">
    <subcellularLocation>
        <location evidence="1">Endomembrane system</location>
        <topology evidence="1">Multi-pass membrane protein</topology>
    </subcellularLocation>
</comment>
<keyword evidence="3" id="KW-1133">Transmembrane helix</keyword>